<feature type="compositionally biased region" description="Acidic residues" evidence="1">
    <location>
        <begin position="690"/>
        <end position="702"/>
    </location>
</feature>
<dbReference type="Proteomes" id="UP000750711">
    <property type="component" value="Unassembled WGS sequence"/>
</dbReference>
<organism evidence="2 3">
    <name type="scientific">Trichoglossum hirsutum</name>
    <dbReference type="NCBI Taxonomy" id="265104"/>
    <lineage>
        <taxon>Eukaryota</taxon>
        <taxon>Fungi</taxon>
        <taxon>Dikarya</taxon>
        <taxon>Ascomycota</taxon>
        <taxon>Pezizomycotina</taxon>
        <taxon>Geoglossomycetes</taxon>
        <taxon>Geoglossales</taxon>
        <taxon>Geoglossaceae</taxon>
        <taxon>Trichoglossum</taxon>
    </lineage>
</organism>
<feature type="region of interest" description="Disordered" evidence="1">
    <location>
        <begin position="689"/>
        <end position="744"/>
    </location>
</feature>
<feature type="region of interest" description="Disordered" evidence="1">
    <location>
        <begin position="1"/>
        <end position="74"/>
    </location>
</feature>
<protein>
    <submittedName>
        <fullName evidence="2">Uncharacterized protein</fullName>
    </submittedName>
</protein>
<reference evidence="2" key="1">
    <citation type="submission" date="2021-03" db="EMBL/GenBank/DDBJ databases">
        <title>Comparative genomics and phylogenomic investigation of the class Geoglossomycetes provide insights into ecological specialization and systematics.</title>
        <authorList>
            <person name="Melie T."/>
            <person name="Pirro S."/>
            <person name="Miller A.N."/>
            <person name="Quandt A."/>
        </authorList>
    </citation>
    <scope>NUCLEOTIDE SEQUENCE</scope>
    <source>
        <strain evidence="2">CAQ_001_2017</strain>
    </source>
</reference>
<feature type="compositionally biased region" description="Acidic residues" evidence="1">
    <location>
        <begin position="128"/>
        <end position="142"/>
    </location>
</feature>
<proteinExistence type="predicted"/>
<evidence type="ECO:0000313" key="2">
    <source>
        <dbReference type="EMBL" id="KAH0548642.1"/>
    </source>
</evidence>
<keyword evidence="3" id="KW-1185">Reference proteome</keyword>
<feature type="compositionally biased region" description="Basic and acidic residues" evidence="1">
    <location>
        <begin position="40"/>
        <end position="51"/>
    </location>
</feature>
<feature type="compositionally biased region" description="Acidic residues" evidence="1">
    <location>
        <begin position="1"/>
        <end position="14"/>
    </location>
</feature>
<gene>
    <name evidence="2" type="ORF">GP486_007814</name>
</gene>
<dbReference type="AlphaFoldDB" id="A0A9P8IEU4"/>
<feature type="compositionally biased region" description="Basic and acidic residues" evidence="1">
    <location>
        <begin position="703"/>
        <end position="720"/>
    </location>
</feature>
<evidence type="ECO:0000256" key="1">
    <source>
        <dbReference type="SAM" id="MobiDB-lite"/>
    </source>
</evidence>
<accession>A0A9P8IEU4</accession>
<comment type="caution">
    <text evidence="2">The sequence shown here is derived from an EMBL/GenBank/DDBJ whole genome shotgun (WGS) entry which is preliminary data.</text>
</comment>
<name>A0A9P8IEU4_9PEZI</name>
<dbReference type="EMBL" id="JAGHQM010002455">
    <property type="protein sequence ID" value="KAH0548642.1"/>
    <property type="molecule type" value="Genomic_DNA"/>
</dbReference>
<feature type="region of interest" description="Disordered" evidence="1">
    <location>
        <begin position="97"/>
        <end position="142"/>
    </location>
</feature>
<feature type="compositionally biased region" description="Basic and acidic residues" evidence="1">
    <location>
        <begin position="15"/>
        <end position="26"/>
    </location>
</feature>
<evidence type="ECO:0000313" key="3">
    <source>
        <dbReference type="Proteomes" id="UP000750711"/>
    </source>
</evidence>
<sequence>MGAELEGGEGEGEGQGDRREEGEKGEASVPVRGPGGGRVGEGEKGVAREGGEGGEGAAEAGREADVEGDGFLEDGGQRRIRHGVLRHHGAALAQEAHHGAPGEVGPQHAHGGRSAGVRGQAGKAEAGEGAEEGEECQVGDGGEELGGHGLALVCVAAAAARRDVSLGLSNNRRRRLTRRRQPLVLPAAIPTAVRRLSRGRQRPSRRGGAQWCCPATSRLGDSEIGFSSAVGLCQCDAGGGVCGGGTKERSSVLAGSIDRTFSQSSTSTENMDISRPRSPEAVRSRCFTYGRGGIKANGIARESLAELRLLFRRNAARSRVRAATKPWVTAQLQLYGIPFEKSSGASELKSVLEAAVRAGKCNTPAPHIAALEESLSKEYEGRLEAHARDLEHWRESEFSALDSPTEEANFDSDRFLAKYFLDGLRGQPAPHKTKDPLVLGYVSGQSNFSSSVRSIAGLEVRFTSSDTVVGWKDCLERWLDAEFAKLGSPDGDEILLPHLPTSEANFDVDRFLAKYFLDGLNGKPARRKTPNPITLHSFSGNRDGLRAAVELIPGLHIGEAYGSHEISTIIGWDNKKVQSRVRRVKEEIKEKVRSEREQQWQQTLQPHREYVTRHRTSTRPLCLSDITGSYIVRCDKLAEEYTPDAEMTLDIVKPDNPLGTKAAFFFGAAQGTMLLATSEGSLQVFRQQVEAEDRDQDSDDSSMGDHDDSPPTKGKAKETRAPPSGSIKRGTTRTTTTTTPKANRIHLQSAGRETGEDEIQLDPDNKHTGYLDFDKSKLSAKGVFSFSMFGEDIPFSIFKIADEPSNEPEPWSCFSENQYDYESKARWGGWSRF</sequence>